<dbReference type="Proteomes" id="UP000274131">
    <property type="component" value="Unassembled WGS sequence"/>
</dbReference>
<reference evidence="2 3" key="2">
    <citation type="submission" date="2018-10" db="EMBL/GenBank/DDBJ databases">
        <authorList>
            <consortium name="Pathogen Informatics"/>
        </authorList>
    </citation>
    <scope>NUCLEOTIDE SEQUENCE [LARGE SCALE GENOMIC DNA]</scope>
</reference>
<dbReference type="AlphaFoldDB" id="A0A0N4VQU6"/>
<protein>
    <submittedName>
        <fullName evidence="4">Sox C-terminal domain-containing protein</fullName>
    </submittedName>
</protein>
<feature type="region of interest" description="Disordered" evidence="1">
    <location>
        <begin position="1"/>
        <end position="38"/>
    </location>
</feature>
<keyword evidence="3" id="KW-1185">Reference proteome</keyword>
<dbReference type="OrthoDB" id="5866586at2759"/>
<dbReference type="EMBL" id="UXUI01015144">
    <property type="protein sequence ID" value="VDD97791.1"/>
    <property type="molecule type" value="Genomic_DNA"/>
</dbReference>
<proteinExistence type="predicted"/>
<dbReference type="WBParaSite" id="EVEC_0001340301-mRNA-1">
    <property type="protein sequence ID" value="EVEC_0001340301-mRNA-1"/>
    <property type="gene ID" value="EVEC_0001340301"/>
</dbReference>
<reference evidence="4" key="1">
    <citation type="submission" date="2017-02" db="UniProtKB">
        <authorList>
            <consortium name="WormBaseParasite"/>
        </authorList>
    </citation>
    <scope>IDENTIFICATION</scope>
</reference>
<feature type="compositionally biased region" description="Polar residues" evidence="1">
    <location>
        <begin position="24"/>
        <end position="38"/>
    </location>
</feature>
<evidence type="ECO:0000313" key="4">
    <source>
        <dbReference type="WBParaSite" id="EVEC_0001340301-mRNA-1"/>
    </source>
</evidence>
<gene>
    <name evidence="2" type="ORF">EVEC_LOCUS12542</name>
</gene>
<name>A0A0N4VQU6_ENTVE</name>
<evidence type="ECO:0000313" key="2">
    <source>
        <dbReference type="EMBL" id="VDD97791.1"/>
    </source>
</evidence>
<sequence>MPPPHPLPNHYGVGMDPSDIDFSPQINASDLSSPSCSE</sequence>
<evidence type="ECO:0000256" key="1">
    <source>
        <dbReference type="SAM" id="MobiDB-lite"/>
    </source>
</evidence>
<accession>A0A0N4VQU6</accession>
<evidence type="ECO:0000313" key="3">
    <source>
        <dbReference type="Proteomes" id="UP000274131"/>
    </source>
</evidence>
<organism evidence="4">
    <name type="scientific">Enterobius vermicularis</name>
    <name type="common">Human pinworm</name>
    <dbReference type="NCBI Taxonomy" id="51028"/>
    <lineage>
        <taxon>Eukaryota</taxon>
        <taxon>Metazoa</taxon>
        <taxon>Ecdysozoa</taxon>
        <taxon>Nematoda</taxon>
        <taxon>Chromadorea</taxon>
        <taxon>Rhabditida</taxon>
        <taxon>Spirurina</taxon>
        <taxon>Oxyuridomorpha</taxon>
        <taxon>Oxyuroidea</taxon>
        <taxon>Oxyuridae</taxon>
        <taxon>Enterobius</taxon>
    </lineage>
</organism>